<comment type="caution">
    <text evidence="2">The sequence shown here is derived from an EMBL/GenBank/DDBJ whole genome shotgun (WGS) entry which is preliminary data.</text>
</comment>
<evidence type="ECO:0000256" key="1">
    <source>
        <dbReference type="SAM" id="MobiDB-lite"/>
    </source>
</evidence>
<protein>
    <submittedName>
        <fullName evidence="2">Uncharacterized protein</fullName>
    </submittedName>
</protein>
<keyword evidence="3" id="KW-1185">Reference proteome</keyword>
<feature type="region of interest" description="Disordered" evidence="1">
    <location>
        <begin position="119"/>
        <end position="165"/>
    </location>
</feature>
<organism evidence="2 3">
    <name type="scientific">Musa balbisiana</name>
    <name type="common">Banana</name>
    <dbReference type="NCBI Taxonomy" id="52838"/>
    <lineage>
        <taxon>Eukaryota</taxon>
        <taxon>Viridiplantae</taxon>
        <taxon>Streptophyta</taxon>
        <taxon>Embryophyta</taxon>
        <taxon>Tracheophyta</taxon>
        <taxon>Spermatophyta</taxon>
        <taxon>Magnoliopsida</taxon>
        <taxon>Liliopsida</taxon>
        <taxon>Zingiberales</taxon>
        <taxon>Musaceae</taxon>
        <taxon>Musa</taxon>
    </lineage>
</organism>
<feature type="region of interest" description="Disordered" evidence="1">
    <location>
        <begin position="1"/>
        <end position="78"/>
    </location>
</feature>
<feature type="compositionally biased region" description="Polar residues" evidence="1">
    <location>
        <begin position="122"/>
        <end position="132"/>
    </location>
</feature>
<evidence type="ECO:0000313" key="3">
    <source>
        <dbReference type="Proteomes" id="UP000317650"/>
    </source>
</evidence>
<dbReference type="PANTHER" id="PTHR33871:SF1">
    <property type="entry name" value="OS05G0503100 PROTEIN"/>
    <property type="match status" value="1"/>
</dbReference>
<dbReference type="AlphaFoldDB" id="A0A4S8JJY6"/>
<sequence length="305" mass="32323">MGGCFSSSITKKEESLSNGKPAAASATVHRDPVVQRDSRLPETEAEETVKEVLLETPRPRSTPPLPTTRTSAYEDANSKEVEIIEKGYATGVPLNGIAPLSIDSSNGCDSISEDASEAWSVSAKSETLSASATKAERRRGGVAEAGMRATREERSPAKYQRKRSVSGDFACRRERSVAVGCGSGRSSFSPAGRRSEHAAVARTNSAREFASSRASRLGATRDVGERSGRRSVSPVMKRAAELGQRGGQCRAPGASTARANGSKQQMPGDEGEKKLCVKDEGIVGAGEAKESLENPLVSLECFIFL</sequence>
<evidence type="ECO:0000313" key="2">
    <source>
        <dbReference type="EMBL" id="THU61939.1"/>
    </source>
</evidence>
<feature type="region of interest" description="Disordered" evidence="1">
    <location>
        <begin position="180"/>
        <end position="273"/>
    </location>
</feature>
<dbReference type="PANTHER" id="PTHR33871">
    <property type="entry name" value="OS05G0503100 PROTEIN-RELATED"/>
    <property type="match status" value="1"/>
</dbReference>
<reference evidence="2 3" key="1">
    <citation type="journal article" date="2019" name="Nat. Plants">
        <title>Genome sequencing of Musa balbisiana reveals subgenome evolution and function divergence in polyploid bananas.</title>
        <authorList>
            <person name="Yao X."/>
        </authorList>
    </citation>
    <scope>NUCLEOTIDE SEQUENCE [LARGE SCALE GENOMIC DNA]</scope>
    <source>
        <strain evidence="3">cv. DH-PKW</strain>
        <tissue evidence="2">Leaves</tissue>
    </source>
</reference>
<proteinExistence type="predicted"/>
<accession>A0A4S8JJY6</accession>
<feature type="compositionally biased region" description="Low complexity" evidence="1">
    <location>
        <begin position="206"/>
        <end position="216"/>
    </location>
</feature>
<gene>
    <name evidence="2" type="ORF">C4D60_Mb07t28520</name>
</gene>
<name>A0A4S8JJY6_MUSBA</name>
<feature type="compositionally biased region" description="Basic and acidic residues" evidence="1">
    <location>
        <begin position="28"/>
        <end position="53"/>
    </location>
</feature>
<dbReference type="EMBL" id="PYDT01000005">
    <property type="protein sequence ID" value="THU61939.1"/>
    <property type="molecule type" value="Genomic_DNA"/>
</dbReference>
<dbReference type="Proteomes" id="UP000317650">
    <property type="component" value="Chromosome 7"/>
</dbReference>